<dbReference type="Gene3D" id="3.20.20.380">
    <property type="entry name" value="Copper homeostasis (CutC) domain"/>
    <property type="match status" value="1"/>
</dbReference>
<dbReference type="HAMAP" id="MF_00795">
    <property type="entry name" value="CutC"/>
    <property type="match status" value="1"/>
</dbReference>
<dbReference type="PANTHER" id="PTHR12598">
    <property type="entry name" value="COPPER HOMEOSTASIS PROTEIN CUTC"/>
    <property type="match status" value="1"/>
</dbReference>
<sequence length="252" mass="26726">MKKVQIEICCGSAQDALEAWRGGADRVELCSALALGGLTPSLGQVQVAKAAGVKVMAMVRPREGGFCYSGTEFATMLADAAAFVREGADGVVFGVLHEDGTVDEGRCRAMLEVIGDREAVFHRAIDVTPDWRTALDSLMTLGVTRVLTSGQAPDALTGAEMLRAMDAYAGGRLQILPGAGIRLHNAAEVLKRTGCAQLHLSLKKVCRDSSSSARPEIRFGAPPYEDEACYSMADREAIASLRAMLDGDIGCF</sequence>
<comment type="subcellular location">
    <subcellularLocation>
        <location evidence="2">Cytoplasm</location>
    </subcellularLocation>
</comment>
<evidence type="ECO:0000256" key="2">
    <source>
        <dbReference type="HAMAP-Rule" id="MF_00795"/>
    </source>
</evidence>
<dbReference type="SUPFAM" id="SSF110395">
    <property type="entry name" value="CutC-like"/>
    <property type="match status" value="1"/>
</dbReference>
<organism evidence="3">
    <name type="scientific">uncultured Eubacteriales bacterium</name>
    <dbReference type="NCBI Taxonomy" id="172733"/>
    <lineage>
        <taxon>Bacteria</taxon>
        <taxon>Bacillati</taxon>
        <taxon>Bacillota</taxon>
        <taxon>Clostridia</taxon>
        <taxon>Eubacteriales</taxon>
        <taxon>environmental samples</taxon>
    </lineage>
</organism>
<dbReference type="Pfam" id="PF03932">
    <property type="entry name" value="CutC"/>
    <property type="match status" value="1"/>
</dbReference>
<comment type="similarity">
    <text evidence="1 2">Belongs to the CutC family.</text>
</comment>
<name>A0A212JBH6_9FIRM</name>
<evidence type="ECO:0000256" key="1">
    <source>
        <dbReference type="ARBA" id="ARBA00007768"/>
    </source>
</evidence>
<evidence type="ECO:0000313" key="3">
    <source>
        <dbReference type="EMBL" id="SBV96605.1"/>
    </source>
</evidence>
<keyword evidence="2" id="KW-0963">Cytoplasm</keyword>
<comment type="caution">
    <text evidence="2">Once thought to be involved in copper homeostasis, experiments in E.coli have shown this is not the case.</text>
</comment>
<reference evidence="3" key="1">
    <citation type="submission" date="2016-04" db="EMBL/GenBank/DDBJ databases">
        <authorList>
            <person name="Evans L.H."/>
            <person name="Alamgir A."/>
            <person name="Owens N."/>
            <person name="Weber N.D."/>
            <person name="Virtaneva K."/>
            <person name="Barbian K."/>
            <person name="Babar A."/>
            <person name="Rosenke K."/>
        </authorList>
    </citation>
    <scope>NUCLEOTIDE SEQUENCE</scope>
    <source>
        <strain evidence="3">86</strain>
    </source>
</reference>
<dbReference type="PANTHER" id="PTHR12598:SF0">
    <property type="entry name" value="COPPER HOMEOSTASIS PROTEIN CUTC HOMOLOG"/>
    <property type="match status" value="1"/>
</dbReference>
<accession>A0A212JBH6</accession>
<gene>
    <name evidence="2 3" type="primary">cutC</name>
    <name evidence="3" type="ORF">KL86CLO1_10800</name>
</gene>
<dbReference type="AlphaFoldDB" id="A0A212JBH6"/>
<dbReference type="CDD" id="cd00945">
    <property type="entry name" value="Aldolase_Class_I"/>
    <property type="match status" value="1"/>
</dbReference>
<dbReference type="GO" id="GO:0005507">
    <property type="term" value="F:copper ion binding"/>
    <property type="evidence" value="ECO:0007669"/>
    <property type="project" value="TreeGrafter"/>
</dbReference>
<dbReference type="InterPro" id="IPR036822">
    <property type="entry name" value="CutC-like_dom_sf"/>
</dbReference>
<protein>
    <recommendedName>
        <fullName evidence="2">PF03932 family protein CutC</fullName>
    </recommendedName>
</protein>
<proteinExistence type="inferred from homology"/>
<dbReference type="InterPro" id="IPR005627">
    <property type="entry name" value="CutC-like"/>
</dbReference>
<dbReference type="EMBL" id="FLUN01000001">
    <property type="protein sequence ID" value="SBV96605.1"/>
    <property type="molecule type" value="Genomic_DNA"/>
</dbReference>
<dbReference type="GO" id="GO:0005737">
    <property type="term" value="C:cytoplasm"/>
    <property type="evidence" value="ECO:0007669"/>
    <property type="project" value="UniProtKB-SubCell"/>
</dbReference>